<protein>
    <submittedName>
        <fullName evidence="5">Putative protease</fullName>
    </submittedName>
</protein>
<dbReference type="PANTHER" id="PTHR30217:SF6">
    <property type="entry name" value="TRNA HYDROXYLATION PROTEIN P"/>
    <property type="match status" value="1"/>
</dbReference>
<dbReference type="STRING" id="1008459.TASI_0214"/>
<dbReference type="InterPro" id="IPR032525">
    <property type="entry name" value="Peptidase_U32_C"/>
</dbReference>
<dbReference type="PANTHER" id="PTHR30217">
    <property type="entry name" value="PEPTIDASE U32 FAMILY"/>
    <property type="match status" value="1"/>
</dbReference>
<evidence type="ECO:0000256" key="2">
    <source>
        <dbReference type="ARBA" id="ARBA00022801"/>
    </source>
</evidence>
<gene>
    <name evidence="5" type="ordered locus">TASI_0214</name>
</gene>
<keyword evidence="6" id="KW-1185">Reference proteome</keyword>
<dbReference type="Pfam" id="PF01136">
    <property type="entry name" value="Peptidase_U32"/>
    <property type="match status" value="2"/>
</dbReference>
<dbReference type="AlphaFoldDB" id="G4QDI6"/>
<evidence type="ECO:0000313" key="6">
    <source>
        <dbReference type="Proteomes" id="UP000009284"/>
    </source>
</evidence>
<keyword evidence="2" id="KW-0378">Hydrolase</keyword>
<keyword evidence="1 5" id="KW-0645">Protease</keyword>
<dbReference type="InterPro" id="IPR051454">
    <property type="entry name" value="RNA/ubiquinone_mod_enzymes"/>
</dbReference>
<feature type="domain" description="Peptidase family U32 C-terminal" evidence="4">
    <location>
        <begin position="456"/>
        <end position="522"/>
    </location>
</feature>
<dbReference type="EMBL" id="CP003059">
    <property type="protein sequence ID" value="AEP36003.1"/>
    <property type="molecule type" value="Genomic_DNA"/>
</dbReference>
<dbReference type="KEGG" id="tas:TASI_0214"/>
<sequence length="552" mass="60600">MVSCFKKYNMKKPELLLPAGGLERMRTAFFFGADAVYAGQPRYSLRARNNEFVRYEKMHEAITEAHALGKKFYVASNLLPHNSKLRTYLDDLAPIMELKPDAFIMADPGLIMKVKERWPDAVIHLSVQANTTNYWGVQFWQKMGISRIILSRELSLDEIEEIRQECPDMELEVFVHGALCIAYSGRCLLSGYFNQRDPNQGTCTNSCRWDYKVLPAVESDAGDARLAPGAERFGFGGGGVYSTDVCNSPGGAGAGVSRSAGEVCSTGGGDAGVSHSAGVAYSPGGVGSPEVRSSSEFRVPDAGLEGFDFNAMREEADSKFASVGGAPRHPLADNVYLLEEGNRPGQYMPIMEDEHGTYIMNSKDLRAIEQVERLVKIGVDSLKVEGRTKSMYYVGRVANAYRLAIDDAVAGRPFNPELLADLQNVANRGYTPGFLERHQTQDYQNYLHGYSVSRLSQFAGVVRDVDDDGWATVEVKNRFRVGDKLEVIHPSGNMVIVLEAMEIDGEPTDLAPGNGREARIPGMHGKNGALLARLLSEGERERLVKLTGVSGE</sequence>
<dbReference type="GO" id="GO:0006508">
    <property type="term" value="P:proteolysis"/>
    <property type="evidence" value="ECO:0007669"/>
    <property type="project" value="UniProtKB-KW"/>
</dbReference>
<accession>G4QDI6</accession>
<reference evidence="5 6" key="2">
    <citation type="journal article" date="2012" name="PLoS ONE">
        <title>Genomic characterization of the taylorella genus.</title>
        <authorList>
            <person name="Hebert L."/>
            <person name="Moumen B."/>
            <person name="Pons N."/>
            <person name="Duquesne F."/>
            <person name="Breuil M.F."/>
            <person name="Goux D."/>
            <person name="Batto J.M."/>
            <person name="Laugier C."/>
            <person name="Renault P."/>
            <person name="Petry S."/>
        </authorList>
    </citation>
    <scope>NUCLEOTIDE SEQUENCE [LARGE SCALE GENOMIC DNA]</scope>
    <source>
        <strain evidence="5 6">MCE3</strain>
    </source>
</reference>
<evidence type="ECO:0000256" key="1">
    <source>
        <dbReference type="ARBA" id="ARBA00022670"/>
    </source>
</evidence>
<dbReference type="GO" id="GO:0008233">
    <property type="term" value="F:peptidase activity"/>
    <property type="evidence" value="ECO:0007669"/>
    <property type="project" value="UniProtKB-KW"/>
</dbReference>
<dbReference type="InterPro" id="IPR001539">
    <property type="entry name" value="Peptidase_U32"/>
</dbReference>
<evidence type="ECO:0000259" key="4">
    <source>
        <dbReference type="Pfam" id="PF16325"/>
    </source>
</evidence>
<dbReference type="PROSITE" id="PS01276">
    <property type="entry name" value="PEPTIDASE_U32"/>
    <property type="match status" value="1"/>
</dbReference>
<evidence type="ECO:0000256" key="3">
    <source>
        <dbReference type="ARBA" id="ARBA00038374"/>
    </source>
</evidence>
<dbReference type="Pfam" id="PF16325">
    <property type="entry name" value="Peptidase_U32_C"/>
    <property type="match status" value="1"/>
</dbReference>
<dbReference type="Proteomes" id="UP000009284">
    <property type="component" value="Chromosome"/>
</dbReference>
<evidence type="ECO:0000313" key="5">
    <source>
        <dbReference type="EMBL" id="AEP36003.1"/>
    </source>
</evidence>
<reference key="1">
    <citation type="submission" date="2011-09" db="EMBL/GenBank/DDBJ databases">
        <title>Genomic characterization of the Taylorella genus.</title>
        <authorList>
            <person name="Hebert L."/>
            <person name="Moumen B."/>
            <person name="Pons N."/>
            <person name="Duquesne F."/>
            <person name="Breuil M.-F."/>
            <person name="Goux D."/>
            <person name="Batto J.-M."/>
            <person name="Renault P."/>
            <person name="Laugier C."/>
            <person name="Petry S."/>
        </authorList>
    </citation>
    <scope>NUCLEOTIDE SEQUENCE</scope>
    <source>
        <strain>MCE3</strain>
    </source>
</reference>
<name>G4QDI6_TAYAM</name>
<dbReference type="Gene3D" id="2.40.30.10">
    <property type="entry name" value="Translation factors"/>
    <property type="match status" value="1"/>
</dbReference>
<dbReference type="HOGENOM" id="CLU_011540_0_2_4"/>
<comment type="similarity">
    <text evidence="3">Belongs to the peptidase U32 family.</text>
</comment>
<proteinExistence type="inferred from homology"/>
<organism evidence="5 6">
    <name type="scientific">Taylorella asinigenitalis (strain MCE3)</name>
    <dbReference type="NCBI Taxonomy" id="1008459"/>
    <lineage>
        <taxon>Bacteria</taxon>
        <taxon>Pseudomonadati</taxon>
        <taxon>Pseudomonadota</taxon>
        <taxon>Betaproteobacteria</taxon>
        <taxon>Burkholderiales</taxon>
        <taxon>Alcaligenaceae</taxon>
        <taxon>Taylorella</taxon>
    </lineage>
</organism>
<dbReference type="eggNOG" id="COG0826">
    <property type="taxonomic scope" value="Bacteria"/>
</dbReference>